<comment type="caution">
    <text evidence="3">The sequence shown here is derived from an EMBL/GenBank/DDBJ whole genome shotgun (WGS) entry which is preliminary data.</text>
</comment>
<dbReference type="SUPFAM" id="SSF56059">
    <property type="entry name" value="Glutathione synthetase ATP-binding domain-like"/>
    <property type="match status" value="1"/>
</dbReference>
<keyword evidence="1" id="KW-0067">ATP-binding</keyword>
<keyword evidence="1" id="KW-0547">Nucleotide-binding</keyword>
<evidence type="ECO:0000256" key="1">
    <source>
        <dbReference type="PROSITE-ProRule" id="PRU00409"/>
    </source>
</evidence>
<evidence type="ECO:0000259" key="2">
    <source>
        <dbReference type="PROSITE" id="PS50975"/>
    </source>
</evidence>
<keyword evidence="4" id="KW-1185">Reference proteome</keyword>
<reference evidence="3 4" key="2">
    <citation type="submission" date="2020-03" db="EMBL/GenBank/DDBJ databases">
        <authorList>
            <person name="Ichikawa N."/>
            <person name="Kimura A."/>
            <person name="Kitahashi Y."/>
            <person name="Uohara A."/>
        </authorList>
    </citation>
    <scope>NUCLEOTIDE SEQUENCE [LARGE SCALE GENOMIC DNA]</scope>
    <source>
        <strain evidence="3 4">NBRC 108638</strain>
    </source>
</reference>
<protein>
    <recommendedName>
        <fullName evidence="2">ATP-grasp domain-containing protein</fullName>
    </recommendedName>
</protein>
<dbReference type="GO" id="GO:0046872">
    <property type="term" value="F:metal ion binding"/>
    <property type="evidence" value="ECO:0007669"/>
    <property type="project" value="InterPro"/>
</dbReference>
<name>A0A6V8LIJ3_9ACTN</name>
<organism evidence="3 4">
    <name type="scientific">Phytohabitans rumicis</name>
    <dbReference type="NCBI Taxonomy" id="1076125"/>
    <lineage>
        <taxon>Bacteria</taxon>
        <taxon>Bacillati</taxon>
        <taxon>Actinomycetota</taxon>
        <taxon>Actinomycetes</taxon>
        <taxon>Micromonosporales</taxon>
        <taxon>Micromonosporaceae</taxon>
    </lineage>
</organism>
<dbReference type="AlphaFoldDB" id="A0A6V8LIJ3"/>
<feature type="domain" description="ATP-grasp" evidence="2">
    <location>
        <begin position="162"/>
        <end position="369"/>
    </location>
</feature>
<dbReference type="GO" id="GO:0005524">
    <property type="term" value="F:ATP binding"/>
    <property type="evidence" value="ECO:0007669"/>
    <property type="project" value="UniProtKB-UniRule"/>
</dbReference>
<reference evidence="3 4" key="1">
    <citation type="submission" date="2020-03" db="EMBL/GenBank/DDBJ databases">
        <title>Whole genome shotgun sequence of Phytohabitans rumicis NBRC 108638.</title>
        <authorList>
            <person name="Komaki H."/>
            <person name="Tamura T."/>
        </authorList>
    </citation>
    <scope>NUCLEOTIDE SEQUENCE [LARGE SCALE GENOMIC DNA]</scope>
    <source>
        <strain evidence="3 4">NBRC 108638</strain>
    </source>
</reference>
<accession>A0A6V8LIJ3</accession>
<dbReference type="RefSeq" id="WP_173080856.1">
    <property type="nucleotide sequence ID" value="NZ_BAABJB010000001.1"/>
</dbReference>
<dbReference type="PROSITE" id="PS50975">
    <property type="entry name" value="ATP_GRASP"/>
    <property type="match status" value="1"/>
</dbReference>
<sequence length="451" mass="49143">MTGTVQLILMNSAEFLLRNPSFTVTGPERDGLVTYVGTSEAEHAVFWSVEPRVLVLPHGYDRLWFTDVHRALGIEEPPAVAPRPSTGMLVPDLLKDGEAQNELRTHLTGYDRVELLVTGPTPETYLLAEVVRGWGLPVGIDHLPEDLYWASVYLDSKISCMDLARELPGVRVAPGMTFCNWTELHGGLRAMLDRYGTVVARTLYGVSGAGTAVIRDEPGSVESFVAAAVKDSFFAFPILVQQFIPHAEGVGCPAADILIGEDGVENIVLCSLTVKNGHVFRSVDVGDGALPPVWGERVRQVSRELGMAAHRLGYRGWMCVDCVAGTDDKLYVTEINARRSGSMHACMLLKNWDAERDLTLSAHFVVEVPSWITYAEHLRPIFQRLWDEGVRAYPTSVRGLSWDDSLIAVIAAAPTAAEAQKIVAGIRDAIDAIRPPALTAASSASTVAEEN</sequence>
<dbReference type="Proteomes" id="UP000482960">
    <property type="component" value="Unassembled WGS sequence"/>
</dbReference>
<dbReference type="Gene3D" id="3.30.470.20">
    <property type="entry name" value="ATP-grasp fold, B domain"/>
    <property type="match status" value="1"/>
</dbReference>
<proteinExistence type="predicted"/>
<evidence type="ECO:0000313" key="3">
    <source>
        <dbReference type="EMBL" id="GFJ93976.1"/>
    </source>
</evidence>
<gene>
    <name evidence="3" type="ORF">Prum_076180</name>
</gene>
<evidence type="ECO:0000313" key="4">
    <source>
        <dbReference type="Proteomes" id="UP000482960"/>
    </source>
</evidence>
<dbReference type="InterPro" id="IPR011761">
    <property type="entry name" value="ATP-grasp"/>
</dbReference>
<dbReference type="EMBL" id="BLPG01000001">
    <property type="protein sequence ID" value="GFJ93976.1"/>
    <property type="molecule type" value="Genomic_DNA"/>
</dbReference>